<keyword evidence="2" id="KW-0479">Metal-binding</keyword>
<dbReference type="HOGENOM" id="CLU_002406_3_0_1"/>
<dbReference type="SUPFAM" id="SSF57667">
    <property type="entry name" value="beta-beta-alpha zinc fingers"/>
    <property type="match status" value="1"/>
</dbReference>
<evidence type="ECO:0000313" key="6">
    <source>
        <dbReference type="EMBL" id="KEZ44041.1"/>
    </source>
</evidence>
<dbReference type="Pfam" id="PF00096">
    <property type="entry name" value="zf-C2H2"/>
    <property type="match status" value="1"/>
</dbReference>
<dbReference type="InterPro" id="IPR013087">
    <property type="entry name" value="Znf_C2H2_type"/>
</dbReference>
<name>A0A084G9M9_PSEDA</name>
<dbReference type="Gene3D" id="3.30.160.60">
    <property type="entry name" value="Classic Zinc Finger"/>
    <property type="match status" value="2"/>
</dbReference>
<dbReference type="RefSeq" id="XP_016643840.1">
    <property type="nucleotide sequence ID" value="XM_016786497.1"/>
</dbReference>
<dbReference type="PROSITE" id="PS00028">
    <property type="entry name" value="ZINC_FINGER_C2H2_1"/>
    <property type="match status" value="2"/>
</dbReference>
<dbReference type="Pfam" id="PF22939">
    <property type="entry name" value="WHD_GPIID"/>
    <property type="match status" value="1"/>
</dbReference>
<dbReference type="VEuPathDB" id="FungiDB:SAPIO_CDS3775"/>
<accession>A0A084G9M9</accession>
<feature type="domain" description="C2H2-type" evidence="4">
    <location>
        <begin position="963"/>
        <end position="990"/>
    </location>
</feature>
<keyword evidence="2" id="KW-0863">Zinc-finger</keyword>
<dbReference type="PANTHER" id="PTHR10039">
    <property type="entry name" value="AMELOGENIN"/>
    <property type="match status" value="1"/>
</dbReference>
<keyword evidence="1" id="KW-0677">Repeat</keyword>
<evidence type="ECO:0000256" key="3">
    <source>
        <dbReference type="SAM" id="MobiDB-lite"/>
    </source>
</evidence>
<evidence type="ECO:0000259" key="5">
    <source>
        <dbReference type="PROSITE" id="PS50837"/>
    </source>
</evidence>
<dbReference type="Pfam" id="PF24883">
    <property type="entry name" value="NPHP3_N"/>
    <property type="match status" value="1"/>
</dbReference>
<dbReference type="EMBL" id="JOWA01000089">
    <property type="protein sequence ID" value="KEZ44041.1"/>
    <property type="molecule type" value="Genomic_DNA"/>
</dbReference>
<feature type="region of interest" description="Disordered" evidence="3">
    <location>
        <begin position="895"/>
        <end position="945"/>
    </location>
</feature>
<dbReference type="GO" id="GO:0008270">
    <property type="term" value="F:zinc ion binding"/>
    <property type="evidence" value="ECO:0007669"/>
    <property type="project" value="UniProtKB-KW"/>
</dbReference>
<evidence type="ECO:0008006" key="8">
    <source>
        <dbReference type="Google" id="ProtNLM"/>
    </source>
</evidence>
<dbReference type="SMART" id="SM00355">
    <property type="entry name" value="ZnF_C2H2"/>
    <property type="match status" value="4"/>
</dbReference>
<dbReference type="InterPro" id="IPR036236">
    <property type="entry name" value="Znf_C2H2_sf"/>
</dbReference>
<gene>
    <name evidence="6" type="ORF">SAPIO_CDS3775</name>
</gene>
<evidence type="ECO:0000256" key="1">
    <source>
        <dbReference type="ARBA" id="ARBA00022737"/>
    </source>
</evidence>
<feature type="domain" description="NACHT" evidence="5">
    <location>
        <begin position="298"/>
        <end position="410"/>
    </location>
</feature>
<dbReference type="Gene3D" id="3.40.50.300">
    <property type="entry name" value="P-loop containing nucleotide triphosphate hydrolases"/>
    <property type="match status" value="1"/>
</dbReference>
<dbReference type="PROSITE" id="PS50157">
    <property type="entry name" value="ZINC_FINGER_C2H2_2"/>
    <property type="match status" value="3"/>
</dbReference>
<sequence length="1082" mass="125379">MDRQNHHELANAMPIQEQVADISTGSSISRRPFQEALDEFRASLSESERRKFSISSRQTLEQALDEIQSEQHTGRKLKNMTRLRGFLEGMDVFGKVINVYCQASEFVAFLWGPVRFVLLVAKSVSDVYHELLGVYEVLGETLKLFVRGENLYRLDDNLVDLLAVAYKLVLEFHHCAVKYFKKRWWAKIFAATWSTYKTKLLGYASSISLYRGLFIDNAQLTEIHRRRNEESEKAKQAAFERDRQLRKELYQWLQPSDMGFHYNEHRKAREAYPGTGKWLFETEEVKEWFEEESSVTQPLLWISGRPGVGKSVLASRVIEEARRLESKPVVLYFYFRQNDAKRDNFMDAGRSVLGQLLEQMPDLVEYVYDKYKSQTSLAPTLMDEALLEEVLEVAIRNCHLVYIILDGIDECVQKETKNKVCEWFRTLVEQSEPPHENQIRCLFVSQDDKVLQKALRYVTRFEILQPHNKGDIEEFCQVWSTKVQDKFKRLSGKEKDDLAHKISGASGGSFLLSKLIAQNLLAQRTLADLKEELQPHAFPSEINDAYERILERLKRETNFDRSEPLRQHCSELFTWLVFAKRPLKWREIQAAKSIDVDRQTVDFSERQLMDTAKEICGAFVEEHPDGTVDFIHLTAKYFLLGKGHVKRAGGELEFAWKCITYLSMRGFCLPPQEQRLTDDIMQGYYGFMDYAILYWARHLETGLLLARDDPESPDVLEKLGQELEVFLDNHSRISETSIVVSKRDEDRISVFSTQPYFRELAQALVSTRKHLKHHEEMDDAEIVLDLFEVVQVVREAMEATWNSSNAETRLLLQSKYGSSIFKCPRPSCDSFTSGFASSELRDAHVQKHKRAFRCKYEGCQFAVLGLPTAKDLERHMESTHVGLDMQFPDDEELYRPPEVKRPRQPEPENLPMIKETRVEETPAVANPASETTTSRPVERRSETPERDPIIIREHRFKRRKTEHTCQVCQKVFTRHFNLQSHMHSHSTERPWKCQVCDWSFARESDCKRHVKGHGDALFRCGSTLADGMAWGCGKAFARQDTLRNHHKSRMGRKCLEKMLAERGGGPSASADNGEPMELDPSE</sequence>
<dbReference type="OMA" id="MSCKQIC"/>
<dbReference type="KEGG" id="sapo:SAPIO_CDS3775"/>
<comment type="caution">
    <text evidence="6">The sequence shown here is derived from an EMBL/GenBank/DDBJ whole genome shotgun (WGS) entry which is preliminary data.</text>
</comment>
<dbReference type="InterPro" id="IPR027417">
    <property type="entry name" value="P-loop_NTPase"/>
</dbReference>
<feature type="region of interest" description="Disordered" evidence="3">
    <location>
        <begin position="1061"/>
        <end position="1082"/>
    </location>
</feature>
<dbReference type="Pfam" id="PF24809">
    <property type="entry name" value="DUF7708"/>
    <property type="match status" value="1"/>
</dbReference>
<dbReference type="PANTHER" id="PTHR10039:SF14">
    <property type="entry name" value="NACHT DOMAIN-CONTAINING PROTEIN"/>
    <property type="match status" value="1"/>
</dbReference>
<organism evidence="6 7">
    <name type="scientific">Pseudallescheria apiosperma</name>
    <name type="common">Scedosporium apiospermum</name>
    <dbReference type="NCBI Taxonomy" id="563466"/>
    <lineage>
        <taxon>Eukaryota</taxon>
        <taxon>Fungi</taxon>
        <taxon>Dikarya</taxon>
        <taxon>Ascomycota</taxon>
        <taxon>Pezizomycotina</taxon>
        <taxon>Sordariomycetes</taxon>
        <taxon>Hypocreomycetidae</taxon>
        <taxon>Microascales</taxon>
        <taxon>Microascaceae</taxon>
        <taxon>Scedosporium</taxon>
    </lineage>
</organism>
<feature type="compositionally biased region" description="Basic and acidic residues" evidence="3">
    <location>
        <begin position="936"/>
        <end position="945"/>
    </location>
</feature>
<evidence type="ECO:0000259" key="4">
    <source>
        <dbReference type="PROSITE" id="PS50157"/>
    </source>
</evidence>
<dbReference type="PROSITE" id="PS50837">
    <property type="entry name" value="NACHT"/>
    <property type="match status" value="1"/>
</dbReference>
<feature type="compositionally biased region" description="Basic and acidic residues" evidence="3">
    <location>
        <begin position="895"/>
        <end position="906"/>
    </location>
</feature>
<dbReference type="AlphaFoldDB" id="A0A084G9M9"/>
<dbReference type="InterPro" id="IPR056125">
    <property type="entry name" value="DUF7708"/>
</dbReference>
<evidence type="ECO:0000256" key="2">
    <source>
        <dbReference type="PROSITE-ProRule" id="PRU00042"/>
    </source>
</evidence>
<dbReference type="InterPro" id="IPR056884">
    <property type="entry name" value="NPHP3-like_N"/>
</dbReference>
<dbReference type="InterPro" id="IPR007111">
    <property type="entry name" value="NACHT_NTPase"/>
</dbReference>
<feature type="domain" description="C2H2-type" evidence="4">
    <location>
        <begin position="1018"/>
        <end position="1054"/>
    </location>
</feature>
<reference evidence="6 7" key="1">
    <citation type="journal article" date="2014" name="Genome Announc.">
        <title>Draft genome sequence of the pathogenic fungus Scedosporium apiospermum.</title>
        <authorList>
            <person name="Vandeputte P."/>
            <person name="Ghamrawi S."/>
            <person name="Rechenmann M."/>
            <person name="Iltis A."/>
            <person name="Giraud S."/>
            <person name="Fleury M."/>
            <person name="Thornton C."/>
            <person name="Delhaes L."/>
            <person name="Meyer W."/>
            <person name="Papon N."/>
            <person name="Bouchara J.P."/>
        </authorList>
    </citation>
    <scope>NUCLEOTIDE SEQUENCE [LARGE SCALE GENOMIC DNA]</scope>
    <source>
        <strain evidence="6 7">IHEM 14462</strain>
    </source>
</reference>
<evidence type="ECO:0000313" key="7">
    <source>
        <dbReference type="Proteomes" id="UP000028545"/>
    </source>
</evidence>
<keyword evidence="2" id="KW-0862">Zinc</keyword>
<dbReference type="SUPFAM" id="SSF52540">
    <property type="entry name" value="P-loop containing nucleoside triphosphate hydrolases"/>
    <property type="match status" value="1"/>
</dbReference>
<dbReference type="InterPro" id="IPR054471">
    <property type="entry name" value="GPIID_WHD"/>
</dbReference>
<feature type="domain" description="C2H2-type" evidence="4">
    <location>
        <begin position="991"/>
        <end position="1013"/>
    </location>
</feature>
<keyword evidence="7" id="KW-1185">Reference proteome</keyword>
<protein>
    <recommendedName>
        <fullName evidence="8">C2H2-type domain-containing protein</fullName>
    </recommendedName>
</protein>
<dbReference type="GeneID" id="27722847"/>
<dbReference type="Proteomes" id="UP000028545">
    <property type="component" value="Unassembled WGS sequence"/>
</dbReference>
<proteinExistence type="predicted"/>
<dbReference type="OrthoDB" id="21416at2759"/>